<dbReference type="GO" id="GO:1990904">
    <property type="term" value="C:ribonucleoprotein complex"/>
    <property type="evidence" value="ECO:0007669"/>
    <property type="project" value="UniProtKB-KW"/>
</dbReference>
<feature type="non-terminal residue" evidence="5">
    <location>
        <position position="1"/>
    </location>
</feature>
<dbReference type="EMBL" id="UINC01001447">
    <property type="protein sequence ID" value="SUZ80908.1"/>
    <property type="molecule type" value="Genomic_DNA"/>
</dbReference>
<dbReference type="Gene3D" id="3.40.1370.10">
    <property type="match status" value="1"/>
</dbReference>
<protein>
    <recommendedName>
        <fullName evidence="6">50S ribosomal protein L4</fullName>
    </recommendedName>
</protein>
<reference evidence="5" key="1">
    <citation type="submission" date="2018-05" db="EMBL/GenBank/DDBJ databases">
        <authorList>
            <person name="Lanie J.A."/>
            <person name="Ng W.-L."/>
            <person name="Kazmierczak K.M."/>
            <person name="Andrzejewski T.M."/>
            <person name="Davidsen T.M."/>
            <person name="Wayne K.J."/>
            <person name="Tettelin H."/>
            <person name="Glass J.I."/>
            <person name="Rusch D."/>
            <person name="Podicherti R."/>
            <person name="Tsui H.-C.T."/>
            <person name="Winkler M.E."/>
        </authorList>
    </citation>
    <scope>NUCLEOTIDE SEQUENCE</scope>
</reference>
<dbReference type="GO" id="GO:0003735">
    <property type="term" value="F:structural constituent of ribosome"/>
    <property type="evidence" value="ECO:0007669"/>
    <property type="project" value="InterPro"/>
</dbReference>
<dbReference type="Pfam" id="PF00573">
    <property type="entry name" value="Ribosomal_L4"/>
    <property type="match status" value="1"/>
</dbReference>
<dbReference type="PANTHER" id="PTHR10746:SF6">
    <property type="entry name" value="LARGE RIBOSOMAL SUBUNIT PROTEIN UL4M"/>
    <property type="match status" value="1"/>
</dbReference>
<sequence length="197" mass="21867">VNGGSGSIEIADTAFSVDFNEPLVHQVITAFLSGGRAGTKAQKSRSEASGGGAKPWRQKGTGRARAGTIRSPIWVGGGRTFAAKPRNFSQKINRKMYRGAMRSMLSELIRQNRLFIVNSIDIKNSKTRDLTKILKKHDLESVLIIIENYDENIFLASRNLPNVSVCDVKSMNPVALIRYEKVLVTIKSIKMIEEYLI</sequence>
<dbReference type="AlphaFoldDB" id="A0A381QQ30"/>
<dbReference type="NCBIfam" id="TIGR03953">
    <property type="entry name" value="rplD_bact"/>
    <property type="match status" value="1"/>
</dbReference>
<proteinExistence type="inferred from homology"/>
<evidence type="ECO:0000256" key="3">
    <source>
        <dbReference type="ARBA" id="ARBA00023274"/>
    </source>
</evidence>
<dbReference type="SUPFAM" id="SSF52166">
    <property type="entry name" value="Ribosomal protein L4"/>
    <property type="match status" value="1"/>
</dbReference>
<dbReference type="HAMAP" id="MF_01328_B">
    <property type="entry name" value="Ribosomal_uL4_B"/>
    <property type="match status" value="1"/>
</dbReference>
<name>A0A381QQ30_9ZZZZ</name>
<organism evidence="5">
    <name type="scientific">marine metagenome</name>
    <dbReference type="NCBI Taxonomy" id="408172"/>
    <lineage>
        <taxon>unclassified sequences</taxon>
        <taxon>metagenomes</taxon>
        <taxon>ecological metagenomes</taxon>
    </lineage>
</organism>
<dbReference type="InterPro" id="IPR013005">
    <property type="entry name" value="Ribosomal_uL4-like"/>
</dbReference>
<evidence type="ECO:0000256" key="2">
    <source>
        <dbReference type="ARBA" id="ARBA00022980"/>
    </source>
</evidence>
<keyword evidence="3" id="KW-0687">Ribonucleoprotein</keyword>
<evidence type="ECO:0000313" key="5">
    <source>
        <dbReference type="EMBL" id="SUZ80908.1"/>
    </source>
</evidence>
<keyword evidence="2" id="KW-0689">Ribosomal protein</keyword>
<accession>A0A381QQ30</accession>
<dbReference type="InterPro" id="IPR023574">
    <property type="entry name" value="Ribosomal_uL4_dom_sf"/>
</dbReference>
<dbReference type="PANTHER" id="PTHR10746">
    <property type="entry name" value="50S RIBOSOMAL PROTEIN L4"/>
    <property type="match status" value="1"/>
</dbReference>
<evidence type="ECO:0000256" key="4">
    <source>
        <dbReference type="SAM" id="MobiDB-lite"/>
    </source>
</evidence>
<comment type="similarity">
    <text evidence="1">Belongs to the universal ribosomal protein uL4 family.</text>
</comment>
<dbReference type="InterPro" id="IPR002136">
    <property type="entry name" value="Ribosomal_uL4"/>
</dbReference>
<dbReference type="GO" id="GO:0006412">
    <property type="term" value="P:translation"/>
    <property type="evidence" value="ECO:0007669"/>
    <property type="project" value="InterPro"/>
</dbReference>
<dbReference type="GO" id="GO:0005840">
    <property type="term" value="C:ribosome"/>
    <property type="evidence" value="ECO:0007669"/>
    <property type="project" value="UniProtKB-KW"/>
</dbReference>
<evidence type="ECO:0008006" key="6">
    <source>
        <dbReference type="Google" id="ProtNLM"/>
    </source>
</evidence>
<evidence type="ECO:0000256" key="1">
    <source>
        <dbReference type="ARBA" id="ARBA00010528"/>
    </source>
</evidence>
<gene>
    <name evidence="5" type="ORF">METZ01_LOCUS33762</name>
</gene>
<feature type="region of interest" description="Disordered" evidence="4">
    <location>
        <begin position="38"/>
        <end position="65"/>
    </location>
</feature>